<evidence type="ECO:0000313" key="1">
    <source>
        <dbReference type="EMBL" id="MCI2286041.1"/>
    </source>
</evidence>
<dbReference type="RefSeq" id="WP_242289171.1">
    <property type="nucleotide sequence ID" value="NZ_JAKKSL010000007.1"/>
</dbReference>
<name>A0ABS9X722_9GAMM</name>
<keyword evidence="2" id="KW-1185">Reference proteome</keyword>
<protein>
    <submittedName>
        <fullName evidence="1">Conjugal transfer protein TraH</fullName>
    </submittedName>
</protein>
<dbReference type="EMBL" id="JAKKSL010000007">
    <property type="protein sequence ID" value="MCI2286041.1"/>
    <property type="molecule type" value="Genomic_DNA"/>
</dbReference>
<sequence length="302" mass="32566">MGMSIEAKAGNIDSWFDNNLGDWGTGGSTAGLSVSTAKLIADQNLVYTALKGSYSNITLPTLDITGIRDSAELIQSIFGTVITQATTGSECSTSKANDKECLTTIHEEATMKLESFVFGVPAGTSSSHKDGKILTCTKTESVDPDCTSVAPVAQANFKGLFEIYTGYLKGVNGVFQKIQRKDMLNDTEQVKFINSYRYPWVKMAVAFKGSASDGLAEWLALTIAQQQINDIGIAMRGVIAHSLLAASSSTKQTLKPQGEALINTFDVRLKALNEKIDKRRLAYKSALQIINANKDLSEQNKG</sequence>
<comment type="caution">
    <text evidence="1">The sequence shown here is derived from an EMBL/GenBank/DDBJ whole genome shotgun (WGS) entry which is preliminary data.</text>
</comment>
<gene>
    <name evidence="1" type="ORF">L3081_24780</name>
</gene>
<dbReference type="Proteomes" id="UP001139646">
    <property type="component" value="Unassembled WGS sequence"/>
</dbReference>
<dbReference type="Pfam" id="PF06122">
    <property type="entry name" value="TraH"/>
    <property type="match status" value="1"/>
</dbReference>
<evidence type="ECO:0000313" key="2">
    <source>
        <dbReference type="Proteomes" id="UP001139646"/>
    </source>
</evidence>
<accession>A0ABS9X722</accession>
<organism evidence="1 2">
    <name type="scientific">Colwellia maritima</name>
    <dbReference type="NCBI Taxonomy" id="2912588"/>
    <lineage>
        <taxon>Bacteria</taxon>
        <taxon>Pseudomonadati</taxon>
        <taxon>Pseudomonadota</taxon>
        <taxon>Gammaproteobacteria</taxon>
        <taxon>Alteromonadales</taxon>
        <taxon>Colwelliaceae</taxon>
        <taxon>Colwellia</taxon>
    </lineage>
</organism>
<dbReference type="InterPro" id="IPR010927">
    <property type="entry name" value="T4SS_TraH"/>
</dbReference>
<reference evidence="1" key="1">
    <citation type="submission" date="2022-01" db="EMBL/GenBank/DDBJ databases">
        <title>Colwellia maritima, isolated from seawater.</title>
        <authorList>
            <person name="Kristyanto S."/>
            <person name="Jung J."/>
            <person name="Jeon C.O."/>
        </authorList>
    </citation>
    <scope>NUCLEOTIDE SEQUENCE</scope>
    <source>
        <strain evidence="1">MSW7</strain>
    </source>
</reference>
<proteinExistence type="predicted"/>